<name>A0A9N8JVB3_9PEZI</name>
<accession>A0A9N8JVB3</accession>
<dbReference type="HAMAP" id="MF_00373">
    <property type="entry name" value="Ribosomal_bL28"/>
    <property type="match status" value="1"/>
</dbReference>
<comment type="similarity">
    <text evidence="1">Belongs to the bacterial ribosomal protein bL28 family.</text>
</comment>
<dbReference type="Pfam" id="PF00830">
    <property type="entry name" value="Ribosomal_L28"/>
    <property type="match status" value="1"/>
</dbReference>
<evidence type="ECO:0000256" key="3">
    <source>
        <dbReference type="ARBA" id="ARBA00023274"/>
    </source>
</evidence>
<dbReference type="PANTHER" id="PTHR13528:SF2">
    <property type="entry name" value="LARGE RIBOSOMAL SUBUNIT PROTEIN BL28M"/>
    <property type="match status" value="1"/>
</dbReference>
<evidence type="ECO:0000313" key="7">
    <source>
        <dbReference type="Proteomes" id="UP000714618"/>
    </source>
</evidence>
<evidence type="ECO:0000256" key="5">
    <source>
        <dbReference type="ARBA" id="ARBA00037226"/>
    </source>
</evidence>
<reference evidence="6" key="1">
    <citation type="submission" date="2020-06" db="EMBL/GenBank/DDBJ databases">
        <authorList>
            <person name="Onetto C."/>
        </authorList>
    </citation>
    <scope>NUCLEOTIDE SEQUENCE</scope>
</reference>
<dbReference type="PANTHER" id="PTHR13528">
    <property type="entry name" value="39S RIBOSOMAL PROTEIN L28, MITOCHONDRIAL"/>
    <property type="match status" value="1"/>
</dbReference>
<dbReference type="SUPFAM" id="SSF143800">
    <property type="entry name" value="L28p-like"/>
    <property type="match status" value="1"/>
</dbReference>
<keyword evidence="2" id="KW-0689">Ribosomal protein</keyword>
<evidence type="ECO:0000313" key="6">
    <source>
        <dbReference type="EMBL" id="CAD0093016.1"/>
    </source>
</evidence>
<keyword evidence="3" id="KW-0687">Ribonucleoprotein</keyword>
<dbReference type="GO" id="GO:0003735">
    <property type="term" value="F:structural constituent of ribosome"/>
    <property type="evidence" value="ECO:0007669"/>
    <property type="project" value="InterPro"/>
</dbReference>
<dbReference type="AlphaFoldDB" id="A0A9N8JVB3"/>
<evidence type="ECO:0000256" key="4">
    <source>
        <dbReference type="ARBA" id="ARBA00035269"/>
    </source>
</evidence>
<dbReference type="Gene3D" id="2.30.170.40">
    <property type="entry name" value="Ribosomal protein L28/L24"/>
    <property type="match status" value="1"/>
</dbReference>
<comment type="function">
    <text evidence="5">Component of the mitochondrial ribosome (mitoribosome), a dedicated translation machinery responsible for the synthesis of mitochondrial genome-encoded proteins, including at least some of the essential transmembrane subunits of the mitochondrial respiratory chain. The mitoribosomes are attached to the mitochondrial inner membrane and translation products are cotranslationally integrated into the membrane.</text>
</comment>
<evidence type="ECO:0000256" key="2">
    <source>
        <dbReference type="ARBA" id="ARBA00022980"/>
    </source>
</evidence>
<proteinExistence type="inferred from homology"/>
<gene>
    <name evidence="6" type="ORF">AWRI4233_LOCUS3995</name>
</gene>
<dbReference type="InterPro" id="IPR034704">
    <property type="entry name" value="Ribosomal_bL28/bL31-like_sf"/>
</dbReference>
<organism evidence="6 7">
    <name type="scientific">Aureobasidium mustum</name>
    <dbReference type="NCBI Taxonomy" id="2773714"/>
    <lineage>
        <taxon>Eukaryota</taxon>
        <taxon>Fungi</taxon>
        <taxon>Dikarya</taxon>
        <taxon>Ascomycota</taxon>
        <taxon>Pezizomycotina</taxon>
        <taxon>Dothideomycetes</taxon>
        <taxon>Dothideomycetidae</taxon>
        <taxon>Dothideales</taxon>
        <taxon>Saccotheciaceae</taxon>
        <taxon>Aureobasidium</taxon>
    </lineage>
</organism>
<sequence>MFAALRPQCLNAAPAARTFTTSAILAWKSHKNALAEVHANVPPYPYGPARWFKQSDKGLYGGQRIQFGNNVSRKTEIKTRRSWYPNIKRKALFSKALNRRIRVRVSTRVMRTIDKVGGLDEYLLGDKSARIKTLGMEGWRLRCMIMATKTVQDRFNQQRRALGLPELDYELLATELNQLPDELLDAEMTGEPLEFGVEEEPFETVDVLGGSEAATSPRPEQFQQRVDEALSKNWEQAR</sequence>
<dbReference type="GO" id="GO:0005762">
    <property type="term" value="C:mitochondrial large ribosomal subunit"/>
    <property type="evidence" value="ECO:0007669"/>
    <property type="project" value="TreeGrafter"/>
</dbReference>
<dbReference type="InterPro" id="IPR037147">
    <property type="entry name" value="Ribosomal_bL28_sf"/>
</dbReference>
<dbReference type="EMBL" id="CAIJEO010000005">
    <property type="protein sequence ID" value="CAD0093016.1"/>
    <property type="molecule type" value="Genomic_DNA"/>
</dbReference>
<dbReference type="InterPro" id="IPR026569">
    <property type="entry name" value="Ribosomal_bL28"/>
</dbReference>
<evidence type="ECO:0000256" key="1">
    <source>
        <dbReference type="ARBA" id="ARBA00008760"/>
    </source>
</evidence>
<dbReference type="OrthoDB" id="361870at2759"/>
<dbReference type="Proteomes" id="UP000714618">
    <property type="component" value="Unassembled WGS sequence"/>
</dbReference>
<dbReference type="FunFam" id="2.30.170.40:FF:000003">
    <property type="entry name" value="54S ribosomal protein L24"/>
    <property type="match status" value="1"/>
</dbReference>
<comment type="caution">
    <text evidence="6">The sequence shown here is derived from an EMBL/GenBank/DDBJ whole genome shotgun (WGS) entry which is preliminary data.</text>
</comment>
<protein>
    <recommendedName>
        <fullName evidence="4">Large ribosomal subunit protein bL28m</fullName>
    </recommendedName>
</protein>
<keyword evidence="7" id="KW-1185">Reference proteome</keyword>